<dbReference type="GO" id="GO:0016887">
    <property type="term" value="F:ATP hydrolysis activity"/>
    <property type="evidence" value="ECO:0007669"/>
    <property type="project" value="InterPro"/>
</dbReference>
<keyword evidence="7 9" id="KW-1133">Transmembrane helix</keyword>
<reference evidence="12 13" key="1">
    <citation type="submission" date="2016-10" db="EMBL/GenBank/DDBJ databases">
        <authorList>
            <person name="de Groot N.N."/>
        </authorList>
    </citation>
    <scope>NUCLEOTIDE SEQUENCE [LARGE SCALE GENOMIC DNA]</scope>
    <source>
        <strain evidence="12 13">CGMCC 4.2023</strain>
    </source>
</reference>
<dbReference type="GO" id="GO:0005886">
    <property type="term" value="C:plasma membrane"/>
    <property type="evidence" value="ECO:0007669"/>
    <property type="project" value="UniProtKB-SubCell"/>
</dbReference>
<keyword evidence="13" id="KW-1185">Reference proteome</keyword>
<evidence type="ECO:0000313" key="12">
    <source>
        <dbReference type="EMBL" id="SEF67720.1"/>
    </source>
</evidence>
<dbReference type="SMART" id="SM00382">
    <property type="entry name" value="AAA"/>
    <property type="match status" value="1"/>
</dbReference>
<keyword evidence="5" id="KW-0547">Nucleotide-binding</keyword>
<dbReference type="GO" id="GO:0005524">
    <property type="term" value="F:ATP binding"/>
    <property type="evidence" value="ECO:0007669"/>
    <property type="project" value="UniProtKB-KW"/>
</dbReference>
<evidence type="ECO:0000313" key="13">
    <source>
        <dbReference type="Proteomes" id="UP000236754"/>
    </source>
</evidence>
<protein>
    <submittedName>
        <fullName evidence="12">ATP-binding cassette, subfamily B</fullName>
    </submittedName>
</protein>
<name>A0A1H5TYA9_9ACTN</name>
<dbReference type="PANTHER" id="PTHR43394">
    <property type="entry name" value="ATP-DEPENDENT PERMEASE MDL1, MITOCHONDRIAL"/>
    <property type="match status" value="1"/>
</dbReference>
<evidence type="ECO:0000256" key="2">
    <source>
        <dbReference type="ARBA" id="ARBA00022448"/>
    </source>
</evidence>
<evidence type="ECO:0000256" key="8">
    <source>
        <dbReference type="ARBA" id="ARBA00023136"/>
    </source>
</evidence>
<gene>
    <name evidence="12" type="ORF">SAMN05216223_101694</name>
</gene>
<dbReference type="Pfam" id="PF00005">
    <property type="entry name" value="ABC_tran"/>
    <property type="match status" value="1"/>
</dbReference>
<dbReference type="InterPro" id="IPR017871">
    <property type="entry name" value="ABC_transporter-like_CS"/>
</dbReference>
<dbReference type="InterPro" id="IPR003593">
    <property type="entry name" value="AAA+_ATPase"/>
</dbReference>
<feature type="transmembrane region" description="Helical" evidence="9">
    <location>
        <begin position="254"/>
        <end position="278"/>
    </location>
</feature>
<dbReference type="PROSITE" id="PS00211">
    <property type="entry name" value="ABC_TRANSPORTER_1"/>
    <property type="match status" value="1"/>
</dbReference>
<comment type="subcellular location">
    <subcellularLocation>
        <location evidence="1">Cell membrane</location>
        <topology evidence="1">Multi-pass membrane protein</topology>
    </subcellularLocation>
</comment>
<evidence type="ECO:0000256" key="1">
    <source>
        <dbReference type="ARBA" id="ARBA00004651"/>
    </source>
</evidence>
<evidence type="ECO:0000256" key="6">
    <source>
        <dbReference type="ARBA" id="ARBA00022840"/>
    </source>
</evidence>
<sequence length="557" mass="59148">MLLQVVQTVALLYLPRLSADIIDQGMADDDTGLIRRLGGVMILVAAVQGAATIAAVRLSARTAMAVGRDIRKAVFRTVQRFSAREMESFGIPSLITRTSNDVQQIQMLFLSLLTLVVTAPVMAVGGVVLALAQDVVLSLLMVVLIPVIGVLVALLIRRMRPLSRTLQTRVDTVNRVVREQIAGIRVTRAFGRQAYERGRFGTASGQLADVSESLGRVTTLMLPLVVNAVNVFGALAVGIGGYRVQHGDTPVGALTAFLVYLVMVQTALLSAVFVIMGLPRAEVCAARVEEVLRTEPSVAPPTAPVGEFAVPGHVEFSDVHFRSPGAEKDILRGVGFVAGPGTTTGIVGSTGSGKSTLIGLACRLFDPTRGRVLVGGVDVRSLDPAALSAAVGLVPQQPYLFSGTVASNLRYGRPDATDEELWQALETAQARDFVERMDGGLGAVVPQGGRNLSGGQRQRLAIARVLVHRPRIYLFDDSFSALDHATDAALRHALTARTADATVIVVAQRVSTIARADRIVVLDEGAVAGVGTHDALLRDSPVYREIARSQGVEGARR</sequence>
<dbReference type="AlphaFoldDB" id="A0A1H5TYA9"/>
<feature type="domain" description="ABC transmembrane type-1" evidence="11">
    <location>
        <begin position="1"/>
        <end position="280"/>
    </location>
</feature>
<dbReference type="Proteomes" id="UP000236754">
    <property type="component" value="Unassembled WGS sequence"/>
</dbReference>
<keyword evidence="4 9" id="KW-0812">Transmembrane</keyword>
<organism evidence="12 13">
    <name type="scientific">Actinacidiphila yanglinensis</name>
    <dbReference type="NCBI Taxonomy" id="310779"/>
    <lineage>
        <taxon>Bacteria</taxon>
        <taxon>Bacillati</taxon>
        <taxon>Actinomycetota</taxon>
        <taxon>Actinomycetes</taxon>
        <taxon>Kitasatosporales</taxon>
        <taxon>Streptomycetaceae</taxon>
        <taxon>Actinacidiphila</taxon>
    </lineage>
</organism>
<evidence type="ECO:0000259" key="11">
    <source>
        <dbReference type="PROSITE" id="PS50929"/>
    </source>
</evidence>
<dbReference type="Gene3D" id="1.20.1560.10">
    <property type="entry name" value="ABC transporter type 1, transmembrane domain"/>
    <property type="match status" value="1"/>
</dbReference>
<dbReference type="SUPFAM" id="SSF52540">
    <property type="entry name" value="P-loop containing nucleoside triphosphate hydrolases"/>
    <property type="match status" value="1"/>
</dbReference>
<dbReference type="GO" id="GO:0015421">
    <property type="term" value="F:ABC-type oligopeptide transporter activity"/>
    <property type="evidence" value="ECO:0007669"/>
    <property type="project" value="TreeGrafter"/>
</dbReference>
<dbReference type="RefSeq" id="WP_235031761.1">
    <property type="nucleotide sequence ID" value="NZ_FNVU01000001.1"/>
</dbReference>
<dbReference type="FunFam" id="3.40.50.300:FF:000854">
    <property type="entry name" value="Multidrug ABC transporter ATP-binding protein"/>
    <property type="match status" value="1"/>
</dbReference>
<feature type="domain" description="ABC transporter" evidence="10">
    <location>
        <begin position="314"/>
        <end position="549"/>
    </location>
</feature>
<dbReference type="SUPFAM" id="SSF90123">
    <property type="entry name" value="ABC transporter transmembrane region"/>
    <property type="match status" value="1"/>
</dbReference>
<feature type="transmembrane region" description="Helical" evidence="9">
    <location>
        <begin position="135"/>
        <end position="156"/>
    </location>
</feature>
<accession>A0A1H5TYA9</accession>
<evidence type="ECO:0000256" key="3">
    <source>
        <dbReference type="ARBA" id="ARBA00022475"/>
    </source>
</evidence>
<feature type="transmembrane region" description="Helical" evidence="9">
    <location>
        <begin position="38"/>
        <end position="58"/>
    </location>
</feature>
<dbReference type="Pfam" id="PF00664">
    <property type="entry name" value="ABC_membrane"/>
    <property type="match status" value="1"/>
</dbReference>
<dbReference type="Gene3D" id="3.40.50.300">
    <property type="entry name" value="P-loop containing nucleotide triphosphate hydrolases"/>
    <property type="match status" value="1"/>
</dbReference>
<dbReference type="InterPro" id="IPR003439">
    <property type="entry name" value="ABC_transporter-like_ATP-bd"/>
</dbReference>
<evidence type="ECO:0000256" key="4">
    <source>
        <dbReference type="ARBA" id="ARBA00022692"/>
    </source>
</evidence>
<dbReference type="InterPro" id="IPR036640">
    <property type="entry name" value="ABC1_TM_sf"/>
</dbReference>
<keyword evidence="2" id="KW-0813">Transport</keyword>
<dbReference type="PANTHER" id="PTHR43394:SF1">
    <property type="entry name" value="ATP-BINDING CASSETTE SUB-FAMILY B MEMBER 10, MITOCHONDRIAL"/>
    <property type="match status" value="1"/>
</dbReference>
<feature type="transmembrane region" description="Helical" evidence="9">
    <location>
        <begin position="107"/>
        <end position="129"/>
    </location>
</feature>
<dbReference type="InterPro" id="IPR039421">
    <property type="entry name" value="Type_1_exporter"/>
</dbReference>
<keyword evidence="6 12" id="KW-0067">ATP-binding</keyword>
<dbReference type="EMBL" id="FNVU01000001">
    <property type="protein sequence ID" value="SEF67720.1"/>
    <property type="molecule type" value="Genomic_DNA"/>
</dbReference>
<evidence type="ECO:0000256" key="9">
    <source>
        <dbReference type="SAM" id="Phobius"/>
    </source>
</evidence>
<dbReference type="PROSITE" id="PS50893">
    <property type="entry name" value="ABC_TRANSPORTER_2"/>
    <property type="match status" value="1"/>
</dbReference>
<keyword evidence="8 9" id="KW-0472">Membrane</keyword>
<dbReference type="CDD" id="cd18548">
    <property type="entry name" value="ABC_6TM_Tm287_like"/>
    <property type="match status" value="1"/>
</dbReference>
<dbReference type="PROSITE" id="PS50929">
    <property type="entry name" value="ABC_TM1F"/>
    <property type="match status" value="1"/>
</dbReference>
<evidence type="ECO:0000259" key="10">
    <source>
        <dbReference type="PROSITE" id="PS50893"/>
    </source>
</evidence>
<dbReference type="InterPro" id="IPR011527">
    <property type="entry name" value="ABC1_TM_dom"/>
</dbReference>
<evidence type="ECO:0000256" key="5">
    <source>
        <dbReference type="ARBA" id="ARBA00022741"/>
    </source>
</evidence>
<keyword evidence="3" id="KW-1003">Cell membrane</keyword>
<proteinExistence type="predicted"/>
<evidence type="ECO:0000256" key="7">
    <source>
        <dbReference type="ARBA" id="ARBA00022989"/>
    </source>
</evidence>
<dbReference type="InterPro" id="IPR027417">
    <property type="entry name" value="P-loop_NTPase"/>
</dbReference>
<feature type="transmembrane region" description="Helical" evidence="9">
    <location>
        <begin position="220"/>
        <end position="242"/>
    </location>
</feature>